<evidence type="ECO:0000313" key="1">
    <source>
        <dbReference type="EMBL" id="EON74907.1"/>
    </source>
</evidence>
<comment type="caution">
    <text evidence="1">The sequence shown here is derived from an EMBL/GenBank/DDBJ whole genome shotgun (WGS) entry which is preliminary data.</text>
</comment>
<evidence type="ECO:0000313" key="2">
    <source>
        <dbReference type="Proteomes" id="UP000013909"/>
    </source>
</evidence>
<dbReference type="AlphaFoldDB" id="R7ZLF8"/>
<name>R7ZLF8_9BACT</name>
<dbReference type="EMBL" id="AQHR01000114">
    <property type="protein sequence ID" value="EON74907.1"/>
    <property type="molecule type" value="Genomic_DNA"/>
</dbReference>
<sequence>MGFSRTPKAFFHKSFKNSSYPCKKTFELKKRPQSLVTT</sequence>
<dbReference type="STRING" id="1232681.ADIS_4601"/>
<proteinExistence type="predicted"/>
<keyword evidence="2" id="KW-1185">Reference proteome</keyword>
<dbReference type="Proteomes" id="UP000013909">
    <property type="component" value="Unassembled WGS sequence"/>
</dbReference>
<organism evidence="1 2">
    <name type="scientific">Lunatimonas lonarensis</name>
    <dbReference type="NCBI Taxonomy" id="1232681"/>
    <lineage>
        <taxon>Bacteria</taxon>
        <taxon>Pseudomonadati</taxon>
        <taxon>Bacteroidota</taxon>
        <taxon>Cytophagia</taxon>
        <taxon>Cytophagales</taxon>
        <taxon>Cyclobacteriaceae</taxon>
    </lineage>
</organism>
<gene>
    <name evidence="1" type="ORF">ADIS_4601</name>
</gene>
<accession>R7ZLF8</accession>
<reference evidence="1 2" key="1">
    <citation type="submission" date="2013-02" db="EMBL/GenBank/DDBJ databases">
        <title>A novel strain isolated from Lonar lake, Maharashtra, India.</title>
        <authorList>
            <person name="Singh A."/>
        </authorList>
    </citation>
    <scope>NUCLEOTIDE SEQUENCE [LARGE SCALE GENOMIC DNA]</scope>
    <source>
        <strain evidence="1 2">AK24</strain>
    </source>
</reference>
<protein>
    <submittedName>
        <fullName evidence="1">Uncharacterized protein</fullName>
    </submittedName>
</protein>